<dbReference type="Pfam" id="PF08519">
    <property type="entry name" value="RFC1"/>
    <property type="match status" value="1"/>
</dbReference>
<feature type="compositionally biased region" description="Low complexity" evidence="9">
    <location>
        <begin position="1128"/>
        <end position="1138"/>
    </location>
</feature>
<feature type="region of interest" description="Disordered" evidence="9">
    <location>
        <begin position="582"/>
        <end position="617"/>
    </location>
</feature>
<dbReference type="SUPFAM" id="SSF52540">
    <property type="entry name" value="P-loop containing nucleoside triphosphate hydrolases"/>
    <property type="match status" value="1"/>
</dbReference>
<evidence type="ECO:0000256" key="4">
    <source>
        <dbReference type="ARBA" id="ARBA00022705"/>
    </source>
</evidence>
<dbReference type="InterPro" id="IPR036420">
    <property type="entry name" value="BRCT_dom_sf"/>
</dbReference>
<dbReference type="PANTHER" id="PTHR23389:SF6">
    <property type="entry name" value="REPLICATION FACTOR C SUBUNIT 1"/>
    <property type="match status" value="1"/>
</dbReference>
<proteinExistence type="inferred from homology"/>
<feature type="compositionally biased region" description="Polar residues" evidence="9">
    <location>
        <begin position="509"/>
        <end position="525"/>
    </location>
</feature>
<dbReference type="GO" id="GO:0005634">
    <property type="term" value="C:nucleus"/>
    <property type="evidence" value="ECO:0007669"/>
    <property type="project" value="UniProtKB-SubCell"/>
</dbReference>
<dbReference type="InterPro" id="IPR012178">
    <property type="entry name" value="RFC1"/>
</dbReference>
<feature type="compositionally biased region" description="Low complexity" evidence="9">
    <location>
        <begin position="605"/>
        <end position="617"/>
    </location>
</feature>
<comment type="similarity">
    <text evidence="2 8">Belongs to the activator 1 large subunit family.</text>
</comment>
<feature type="compositionally biased region" description="Basic and acidic residues" evidence="9">
    <location>
        <begin position="119"/>
        <end position="133"/>
    </location>
</feature>
<dbReference type="Pfam" id="PF00533">
    <property type="entry name" value="BRCT"/>
    <property type="match status" value="1"/>
</dbReference>
<feature type="compositionally biased region" description="Basic and acidic residues" evidence="9">
    <location>
        <begin position="55"/>
        <end position="68"/>
    </location>
</feature>
<keyword evidence="6 8" id="KW-0067">ATP-binding</keyword>
<dbReference type="Pfam" id="PF25361">
    <property type="entry name" value="AAA_lid_RFC1"/>
    <property type="match status" value="1"/>
</dbReference>
<feature type="compositionally biased region" description="Low complexity" evidence="9">
    <location>
        <begin position="490"/>
        <end position="505"/>
    </location>
</feature>
<dbReference type="InterPro" id="IPR003593">
    <property type="entry name" value="AAA+_ATPase"/>
</dbReference>
<evidence type="ECO:0000256" key="1">
    <source>
        <dbReference type="ARBA" id="ARBA00004123"/>
    </source>
</evidence>
<dbReference type="InterPro" id="IPR027417">
    <property type="entry name" value="P-loop_NTPase"/>
</dbReference>
<dbReference type="GO" id="GO:0003689">
    <property type="term" value="F:DNA clamp loader activity"/>
    <property type="evidence" value="ECO:0007669"/>
    <property type="project" value="UniProtKB-UniRule"/>
</dbReference>
<dbReference type="GO" id="GO:0005524">
    <property type="term" value="F:ATP binding"/>
    <property type="evidence" value="ECO:0007669"/>
    <property type="project" value="UniProtKB-UniRule"/>
</dbReference>
<evidence type="ECO:0000256" key="5">
    <source>
        <dbReference type="ARBA" id="ARBA00022741"/>
    </source>
</evidence>
<evidence type="ECO:0000313" key="11">
    <source>
        <dbReference type="EMBL" id="KAL3769962.1"/>
    </source>
</evidence>
<keyword evidence="5 8" id="KW-0547">Nucleotide-binding</keyword>
<feature type="region of interest" description="Disordered" evidence="9">
    <location>
        <begin position="1"/>
        <end position="236"/>
    </location>
</feature>
<feature type="region of interest" description="Disordered" evidence="9">
    <location>
        <begin position="1070"/>
        <end position="1146"/>
    </location>
</feature>
<dbReference type="CDD" id="cd18140">
    <property type="entry name" value="HLD_clamp_RFC"/>
    <property type="match status" value="1"/>
</dbReference>
<dbReference type="GO" id="GO:0006260">
    <property type="term" value="P:DNA replication"/>
    <property type="evidence" value="ECO:0007669"/>
    <property type="project" value="UniProtKB-KW"/>
</dbReference>
<feature type="compositionally biased region" description="Acidic residues" evidence="9">
    <location>
        <begin position="1083"/>
        <end position="1094"/>
    </location>
</feature>
<keyword evidence="12" id="KW-1185">Reference proteome</keyword>
<dbReference type="Pfam" id="PF00004">
    <property type="entry name" value="AAA"/>
    <property type="match status" value="1"/>
</dbReference>
<organism evidence="11 12">
    <name type="scientific">Cyclotella atomus</name>
    <dbReference type="NCBI Taxonomy" id="382360"/>
    <lineage>
        <taxon>Eukaryota</taxon>
        <taxon>Sar</taxon>
        <taxon>Stramenopiles</taxon>
        <taxon>Ochrophyta</taxon>
        <taxon>Bacillariophyta</taxon>
        <taxon>Coscinodiscophyceae</taxon>
        <taxon>Thalassiosirophycidae</taxon>
        <taxon>Stephanodiscales</taxon>
        <taxon>Stephanodiscaceae</taxon>
        <taxon>Cyclotella</taxon>
    </lineage>
</organism>
<dbReference type="PROSITE" id="PS50172">
    <property type="entry name" value="BRCT"/>
    <property type="match status" value="1"/>
</dbReference>
<feature type="compositionally biased region" description="Basic residues" evidence="9">
    <location>
        <begin position="1118"/>
        <end position="1127"/>
    </location>
</feature>
<feature type="compositionally biased region" description="Acidic residues" evidence="9">
    <location>
        <begin position="167"/>
        <end position="193"/>
    </location>
</feature>
<sequence>MDIRNFFGGGGKKTPASNKKKPPAAEKTTKAKESKDKDDGKSKHETKQVAVKNANAEETKPNETEKPPAAKKKTASMEQKRQALLESSDDESIGKPAPVKTAVKSSPAKSKKVMVDLNEEFKPKSSPKKRESSPTRTSPRKRKGPDSYSDSPKKVKEEKKKRKIYDSSDEDMDEDFKADDDDFKDESDEDFMEEDVKPEKAPPKTTKKRATFPAKKAPAKKTKVEEPTIPKYHPPSSRITTVIPFLKDDPSVTIQPPTKLVMKGRTLTEAFNVDDMTPLCLEGLTFVFSGILTTNAAKSAAANTAVAIGSPTKGEYYSNRNAYTTSTMMGSDEELPRDIASDLVKMLGGRVTGSVSGKTDYLVVGSILEDGRDVEEGSKHRKCVDLYETWGTKYKNEYNGGKKKSKTKGSDPNSLVEMIRGVDEFWGLINFMSEWKKSTLPEEERARLEASQSTVKKDCDAKPPAAMTASAAAASASAPAVKNPYGTQQKPVNPYAKAAAPANPHAKSRTSPANPYAKKTTTTSAPALDVNPAATATSKSKPVQINALWADKYAPSNSKEILGNADSVTKLFNWLRNWEDQFNNPKKKPKSISGPNGPWKAALLSGPPGIGSPKGKTTTATLVAQESNRDVIELNASDARSKKALTEALGDLSGTHALSFGNADGSKKSSGVRKRCIIMDEVDGMGAGDRSGMSELIQMIKKAKVPIICICNDRSSQKMRSLVQYCMDLRYRRPTKNVIARRAVEVGKLEGMSVEPNAAEALSESCGNDIRQVLNCLQMWSSKKNDDNTTSSLTFKALSERKNAVNKDEVLRVSMFDACKLIIEGSRNISNGDPKAATASLIKRSDAYFVDYMLMGLNVHQNYLKVALGQFNNAKLKGDETTELAALDELHEATMAMSDFGVCENQLRGADQNWSLLPLCAMLAVKVGHHAGGQNGGFLPGYPEFAGWLGKNSSRNKKIRLLQELRHHMNYKVSADASELRMNYLPVMRQQFQELLFDKEGARVSEAIELMDQYGLDRDDLFENLDEFVLPVANSSDKKFGDLDSNAKSAFTREYNKIAHTSQALVAEQGVKTGRKKNSGGAEVEEAGELDVVDDDKAAEIDDEQDDEEDVEQLKQMFMKKKAKKSTAAKAKSTNNSKAKAKRKSS</sequence>
<dbReference type="InterPro" id="IPR003959">
    <property type="entry name" value="ATPase_AAA_core"/>
</dbReference>
<dbReference type="InterPro" id="IPR001357">
    <property type="entry name" value="BRCT_dom"/>
</dbReference>
<evidence type="ECO:0000256" key="8">
    <source>
        <dbReference type="PIRNR" id="PIRNR036578"/>
    </source>
</evidence>
<dbReference type="Gene3D" id="3.40.50.10190">
    <property type="entry name" value="BRCT domain"/>
    <property type="match status" value="1"/>
</dbReference>
<dbReference type="Gene3D" id="3.40.50.300">
    <property type="entry name" value="P-loop containing nucleotide triphosphate hydrolases"/>
    <property type="match status" value="1"/>
</dbReference>
<feature type="region of interest" description="Disordered" evidence="9">
    <location>
        <begin position="477"/>
        <end position="540"/>
    </location>
</feature>
<dbReference type="InterPro" id="IPR047854">
    <property type="entry name" value="RFC_lid"/>
</dbReference>
<keyword evidence="4 8" id="KW-0235">DNA replication</keyword>
<evidence type="ECO:0000313" key="12">
    <source>
        <dbReference type="Proteomes" id="UP001530400"/>
    </source>
</evidence>
<keyword evidence="7 8" id="KW-0539">Nucleus</keyword>
<dbReference type="SUPFAM" id="SSF48019">
    <property type="entry name" value="post-AAA+ oligomerization domain-like"/>
    <property type="match status" value="1"/>
</dbReference>
<dbReference type="PANTHER" id="PTHR23389">
    <property type="entry name" value="CHROMOSOME TRANSMISSION FIDELITY FACTOR 18"/>
    <property type="match status" value="1"/>
</dbReference>
<dbReference type="AlphaFoldDB" id="A0ABD3N1U5"/>
<feature type="compositionally biased region" description="Low complexity" evidence="9">
    <location>
        <begin position="99"/>
        <end position="108"/>
    </location>
</feature>
<protein>
    <recommendedName>
        <fullName evidence="3 8">Replication factor C subunit 1</fullName>
    </recommendedName>
</protein>
<feature type="compositionally biased region" description="Basic and acidic residues" evidence="9">
    <location>
        <begin position="23"/>
        <end position="47"/>
    </location>
</feature>
<accession>A0ABD3N1U5</accession>
<dbReference type="SUPFAM" id="SSF52113">
    <property type="entry name" value="BRCT domain"/>
    <property type="match status" value="1"/>
</dbReference>
<dbReference type="InterPro" id="IPR013725">
    <property type="entry name" value="DNA_replication_fac_RFC1_C"/>
</dbReference>
<dbReference type="Gene3D" id="1.20.272.10">
    <property type="match status" value="1"/>
</dbReference>
<feature type="domain" description="BRCT" evidence="10">
    <location>
        <begin position="312"/>
        <end position="366"/>
    </location>
</feature>
<evidence type="ECO:0000256" key="3">
    <source>
        <dbReference type="ARBA" id="ARBA00020401"/>
    </source>
</evidence>
<comment type="caution">
    <text evidence="11">The sequence shown here is derived from an EMBL/GenBank/DDBJ whole genome shotgun (WGS) entry which is preliminary data.</text>
</comment>
<evidence type="ECO:0000259" key="10">
    <source>
        <dbReference type="PROSITE" id="PS50172"/>
    </source>
</evidence>
<evidence type="ECO:0000256" key="2">
    <source>
        <dbReference type="ARBA" id="ARBA00006116"/>
    </source>
</evidence>
<feature type="compositionally biased region" description="Acidic residues" evidence="9">
    <location>
        <begin position="1101"/>
        <end position="1111"/>
    </location>
</feature>
<dbReference type="Gene3D" id="1.10.8.60">
    <property type="match status" value="1"/>
</dbReference>
<evidence type="ECO:0000256" key="6">
    <source>
        <dbReference type="ARBA" id="ARBA00022840"/>
    </source>
</evidence>
<dbReference type="EMBL" id="JALLPJ020001321">
    <property type="protein sequence ID" value="KAL3769962.1"/>
    <property type="molecule type" value="Genomic_DNA"/>
</dbReference>
<dbReference type="CDD" id="cd00009">
    <property type="entry name" value="AAA"/>
    <property type="match status" value="1"/>
</dbReference>
<dbReference type="PIRSF" id="PIRSF036578">
    <property type="entry name" value="RFC1"/>
    <property type="match status" value="1"/>
</dbReference>
<comment type="subcellular location">
    <subcellularLocation>
        <location evidence="1 8">Nucleus</location>
    </subcellularLocation>
</comment>
<dbReference type="Proteomes" id="UP001530400">
    <property type="component" value="Unassembled WGS sequence"/>
</dbReference>
<gene>
    <name evidence="11" type="ORF">ACHAWO_000151</name>
</gene>
<reference evidence="11 12" key="1">
    <citation type="submission" date="2024-10" db="EMBL/GenBank/DDBJ databases">
        <title>Updated reference genomes for cyclostephanoid diatoms.</title>
        <authorList>
            <person name="Roberts W.R."/>
            <person name="Alverson A.J."/>
        </authorList>
    </citation>
    <scope>NUCLEOTIDE SEQUENCE [LARGE SCALE GENOMIC DNA]</scope>
    <source>
        <strain evidence="11 12">AJA010-31</strain>
    </source>
</reference>
<name>A0ABD3N1U5_9STRA</name>
<evidence type="ECO:0000256" key="7">
    <source>
        <dbReference type="ARBA" id="ARBA00023242"/>
    </source>
</evidence>
<dbReference type="FunFam" id="3.40.50.300:FF:000395">
    <property type="entry name" value="Replication factor C subunit 1"/>
    <property type="match status" value="1"/>
</dbReference>
<evidence type="ECO:0000256" key="9">
    <source>
        <dbReference type="SAM" id="MobiDB-lite"/>
    </source>
</evidence>
<dbReference type="SMART" id="SM00382">
    <property type="entry name" value="AAA"/>
    <property type="match status" value="1"/>
</dbReference>
<dbReference type="InterPro" id="IPR008921">
    <property type="entry name" value="DNA_pol3_clamp-load_cplx_C"/>
</dbReference>